<dbReference type="EMBL" id="CAADFS010000049">
    <property type="protein sequence ID" value="VFK47588.1"/>
    <property type="molecule type" value="Genomic_DNA"/>
</dbReference>
<evidence type="ECO:0000313" key="1">
    <source>
        <dbReference type="EMBL" id="VFK47588.1"/>
    </source>
</evidence>
<name>A0A450Z1H1_9GAMM</name>
<dbReference type="AlphaFoldDB" id="A0A450Z1H1"/>
<reference evidence="1" key="1">
    <citation type="submission" date="2019-02" db="EMBL/GenBank/DDBJ databases">
        <authorList>
            <person name="Gruber-Vodicka R. H."/>
            <person name="Seah K. B. B."/>
        </authorList>
    </citation>
    <scope>NUCLEOTIDE SEQUENCE</scope>
    <source>
        <strain evidence="1">BECK_BZ123</strain>
    </source>
</reference>
<gene>
    <name evidence="1" type="ORF">BECKTC1821D_GA0114238_104918</name>
</gene>
<accession>A0A450Z1H1</accession>
<proteinExistence type="predicted"/>
<organism evidence="1">
    <name type="scientific">Candidatus Kentrum sp. TC</name>
    <dbReference type="NCBI Taxonomy" id="2126339"/>
    <lineage>
        <taxon>Bacteria</taxon>
        <taxon>Pseudomonadati</taxon>
        <taxon>Pseudomonadota</taxon>
        <taxon>Gammaproteobacteria</taxon>
        <taxon>Candidatus Kentrum</taxon>
    </lineage>
</organism>
<protein>
    <submittedName>
        <fullName evidence="1">Uncharacterized protein</fullName>
    </submittedName>
</protein>
<sequence length="164" mass="18256">MGRYSVFLKEIVRSCSLIFTNFLFLRRGSPQMDSTKPHSPGSSSGFFPTSVVDSSFSLSHGRSESFPLQSVCWPVHAYQWLLYTGLSIHCRSSIAYSNDPACVYQSEKSYRHSSGWFPPDGLSFFSSTSSVAASASAFSLRPWLLLQLTAFPFLSLPFMPLRLG</sequence>